<feature type="compositionally biased region" description="Polar residues" evidence="1">
    <location>
        <begin position="190"/>
        <end position="199"/>
    </location>
</feature>
<protein>
    <submittedName>
        <fullName evidence="2">Uncharacterized protein</fullName>
    </submittedName>
</protein>
<evidence type="ECO:0000256" key="1">
    <source>
        <dbReference type="SAM" id="MobiDB-lite"/>
    </source>
</evidence>
<feature type="compositionally biased region" description="Polar residues" evidence="1">
    <location>
        <begin position="221"/>
        <end position="232"/>
    </location>
</feature>
<proteinExistence type="predicted"/>
<organism evidence="2 3">
    <name type="scientific">Phytophthora fragariae</name>
    <dbReference type="NCBI Taxonomy" id="53985"/>
    <lineage>
        <taxon>Eukaryota</taxon>
        <taxon>Sar</taxon>
        <taxon>Stramenopiles</taxon>
        <taxon>Oomycota</taxon>
        <taxon>Peronosporomycetes</taxon>
        <taxon>Peronosporales</taxon>
        <taxon>Peronosporaceae</taxon>
        <taxon>Phytophthora</taxon>
    </lineage>
</organism>
<evidence type="ECO:0000313" key="2">
    <source>
        <dbReference type="EMBL" id="KAE9007094.1"/>
    </source>
</evidence>
<comment type="caution">
    <text evidence="2">The sequence shown here is derived from an EMBL/GenBank/DDBJ whole genome shotgun (WGS) entry which is preliminary data.</text>
</comment>
<feature type="region of interest" description="Disordered" evidence="1">
    <location>
        <begin position="177"/>
        <end position="232"/>
    </location>
</feature>
<dbReference type="Proteomes" id="UP000460718">
    <property type="component" value="Unassembled WGS sequence"/>
</dbReference>
<sequence>MIVDALIIEGNSAEFLVGEEWMLKKGVRIDFVSARARLVRRPRERTGTRHNVNLAVSAPDGTEGLFLPDRRVEPHIFMAPTLAVVQRGKGITKLAHQWVGPAKVVQDAGFDNVEVVRDNTGGHLVTHSSFLVASSCPSDSLGAIAERILAELAKEDDEAENRSDEVDEELRFRRMQLGQNPEPSEEPKTQQHSNGSVKSISDKMVKPVTCQHASLGLLNNPRLQQPTPRRNR</sequence>
<evidence type="ECO:0000313" key="3">
    <source>
        <dbReference type="Proteomes" id="UP000460718"/>
    </source>
</evidence>
<name>A0A6A3KUG7_9STRA</name>
<reference evidence="2 3" key="1">
    <citation type="submission" date="2018-09" db="EMBL/GenBank/DDBJ databases">
        <title>Genomic investigation of the strawberry pathogen Phytophthora fragariae indicates pathogenicity is determined by transcriptional variation in three key races.</title>
        <authorList>
            <person name="Adams T.M."/>
            <person name="Armitage A.D."/>
            <person name="Sobczyk M.K."/>
            <person name="Bates H.J."/>
            <person name="Dunwell J.M."/>
            <person name="Nellist C.F."/>
            <person name="Harrison R.J."/>
        </authorList>
    </citation>
    <scope>NUCLEOTIDE SEQUENCE [LARGE SCALE GENOMIC DNA]</scope>
    <source>
        <strain evidence="2 3">SCRP245</strain>
    </source>
</reference>
<accession>A0A6A3KUG7</accession>
<gene>
    <name evidence="2" type="ORF">PF011_g11284</name>
</gene>
<dbReference type="AlphaFoldDB" id="A0A6A3KUG7"/>
<dbReference type="EMBL" id="QXFW01000622">
    <property type="protein sequence ID" value="KAE9007094.1"/>
    <property type="molecule type" value="Genomic_DNA"/>
</dbReference>